<dbReference type="EMBL" id="CP144051">
    <property type="protein sequence ID" value="WWD15885.1"/>
    <property type="molecule type" value="Genomic_DNA"/>
</dbReference>
<dbReference type="Pfam" id="PF00385">
    <property type="entry name" value="Chromo"/>
    <property type="match status" value="1"/>
</dbReference>
<feature type="region of interest" description="Disordered" evidence="3">
    <location>
        <begin position="60"/>
        <end position="106"/>
    </location>
</feature>
<dbReference type="RefSeq" id="XP_031862834.1">
    <property type="nucleotide sequence ID" value="XM_032003027.1"/>
</dbReference>
<dbReference type="GeneID" id="43587146"/>
<dbReference type="InterPro" id="IPR023779">
    <property type="entry name" value="Chromodomain_CS"/>
</dbReference>
<sequence length="354" mass="38987">MVIEANFSVSSGSSPYTSGSIANPIDLTTSDEEDNEITLMADKAQIKKRLIDKMKLSMTRKTANSRAATAGLGLTNVQDRSQSRKTRTDNGGPINATVPPLSGRSRSTAYRLRTLISASPLIDSSTSRPTAWKRSSPHNAWREETQSQRKKRKSSQGGITKLSERGGYVGASNGKVKVEGAEWPKKLENTVRGIMQTVGCNLCGGYCHCACAGVPWGQNVMDMEWTCPDCVELLRLGEDIEPVPPRRKDKEKKRIVSEPGDDDLFVMEGIIGTKEIPSTEPGKKAYKYLVKWYDWPIEESTWEEGTSIPHLPTALVDFESEALEADIDTNQKVVLLPVAQTVWDEHGEEKKGSA</sequence>
<dbReference type="CDD" id="cd15489">
    <property type="entry name" value="PHD_SF"/>
    <property type="match status" value="1"/>
</dbReference>
<name>A0A5M6C461_9TREE</name>
<dbReference type="GO" id="GO:0006338">
    <property type="term" value="P:chromatin remodeling"/>
    <property type="evidence" value="ECO:0007669"/>
    <property type="project" value="UniProtKB-ARBA"/>
</dbReference>
<protein>
    <submittedName>
        <fullName evidence="4">Uncharacterized protein</fullName>
    </submittedName>
</protein>
<feature type="region of interest" description="Disordered" evidence="3">
    <location>
        <begin position="123"/>
        <end position="166"/>
    </location>
</feature>
<dbReference type="InterPro" id="IPR023780">
    <property type="entry name" value="Chromo_domain"/>
</dbReference>
<dbReference type="InterPro" id="IPR000953">
    <property type="entry name" value="Chromo/chromo_shadow_dom"/>
</dbReference>
<evidence type="ECO:0000313" key="5">
    <source>
        <dbReference type="Proteomes" id="UP000322225"/>
    </source>
</evidence>
<gene>
    <name evidence="4" type="ORF">CI109_100309</name>
</gene>
<evidence type="ECO:0000256" key="2">
    <source>
        <dbReference type="ARBA" id="ARBA00023242"/>
    </source>
</evidence>
<dbReference type="Proteomes" id="UP000322225">
    <property type="component" value="Chromosome 1"/>
</dbReference>
<dbReference type="SMART" id="SM00298">
    <property type="entry name" value="CHROMO"/>
    <property type="match status" value="1"/>
</dbReference>
<evidence type="ECO:0000256" key="3">
    <source>
        <dbReference type="SAM" id="MobiDB-lite"/>
    </source>
</evidence>
<proteinExistence type="predicted"/>
<reference evidence="4" key="2">
    <citation type="submission" date="2024-01" db="EMBL/GenBank/DDBJ databases">
        <title>Comparative genomics of Cryptococcus and Kwoniella reveals pathogenesis evolution and contrasting modes of karyotype evolution via chromosome fusion or intercentromeric recombination.</title>
        <authorList>
            <person name="Coelho M.A."/>
            <person name="David-Palma M."/>
            <person name="Shea T."/>
            <person name="Bowers K."/>
            <person name="McGinley-Smith S."/>
            <person name="Mohammad A.W."/>
            <person name="Gnirke A."/>
            <person name="Yurkov A.M."/>
            <person name="Nowrousian M."/>
            <person name="Sun S."/>
            <person name="Cuomo C.A."/>
            <person name="Heitman J."/>
        </authorList>
    </citation>
    <scope>NUCLEOTIDE SEQUENCE</scope>
    <source>
        <strain evidence="4">CBS 12478</strain>
    </source>
</reference>
<dbReference type="Gene3D" id="2.40.50.40">
    <property type="match status" value="1"/>
</dbReference>
<dbReference type="InterPro" id="IPR016197">
    <property type="entry name" value="Chromo-like_dom_sf"/>
</dbReference>
<dbReference type="AlphaFoldDB" id="A0A5M6C461"/>
<organism evidence="4 5">
    <name type="scientific">Kwoniella shandongensis</name>
    <dbReference type="NCBI Taxonomy" id="1734106"/>
    <lineage>
        <taxon>Eukaryota</taxon>
        <taxon>Fungi</taxon>
        <taxon>Dikarya</taxon>
        <taxon>Basidiomycota</taxon>
        <taxon>Agaricomycotina</taxon>
        <taxon>Tremellomycetes</taxon>
        <taxon>Tremellales</taxon>
        <taxon>Cryptococcaceae</taxon>
        <taxon>Kwoniella</taxon>
    </lineage>
</organism>
<accession>A0A5M6C461</accession>
<dbReference type="KEGG" id="ksn:43587146"/>
<dbReference type="OrthoDB" id="2571050at2759"/>
<dbReference type="PROSITE" id="PS00598">
    <property type="entry name" value="CHROMO_1"/>
    <property type="match status" value="1"/>
</dbReference>
<dbReference type="GO" id="GO:0005634">
    <property type="term" value="C:nucleus"/>
    <property type="evidence" value="ECO:0007669"/>
    <property type="project" value="UniProtKB-SubCell"/>
</dbReference>
<reference evidence="4" key="1">
    <citation type="submission" date="2017-08" db="EMBL/GenBank/DDBJ databases">
        <authorList>
            <person name="Cuomo C."/>
            <person name="Billmyre B."/>
            <person name="Heitman J."/>
        </authorList>
    </citation>
    <scope>NUCLEOTIDE SEQUENCE</scope>
    <source>
        <strain evidence="4">CBS 12478</strain>
    </source>
</reference>
<evidence type="ECO:0000313" key="4">
    <source>
        <dbReference type="EMBL" id="WWD15885.1"/>
    </source>
</evidence>
<keyword evidence="2" id="KW-0539">Nucleus</keyword>
<evidence type="ECO:0000256" key="1">
    <source>
        <dbReference type="ARBA" id="ARBA00004123"/>
    </source>
</evidence>
<dbReference type="SUPFAM" id="SSF54160">
    <property type="entry name" value="Chromo domain-like"/>
    <property type="match status" value="1"/>
</dbReference>
<keyword evidence="5" id="KW-1185">Reference proteome</keyword>
<dbReference type="PROSITE" id="PS50013">
    <property type="entry name" value="CHROMO_2"/>
    <property type="match status" value="1"/>
</dbReference>
<comment type="subcellular location">
    <subcellularLocation>
        <location evidence="1">Nucleus</location>
    </subcellularLocation>
</comment>